<gene>
    <name evidence="2" type="ORF">COCON_G00207730</name>
</gene>
<dbReference type="AlphaFoldDB" id="A0A9Q1D060"/>
<reference evidence="2" key="1">
    <citation type="journal article" date="2023" name="Science">
        <title>Genome structures resolve the early diversification of teleost fishes.</title>
        <authorList>
            <person name="Parey E."/>
            <person name="Louis A."/>
            <person name="Montfort J."/>
            <person name="Bouchez O."/>
            <person name="Roques C."/>
            <person name="Iampietro C."/>
            <person name="Lluch J."/>
            <person name="Castinel A."/>
            <person name="Donnadieu C."/>
            <person name="Desvignes T."/>
            <person name="Floi Bucao C."/>
            <person name="Jouanno E."/>
            <person name="Wen M."/>
            <person name="Mejri S."/>
            <person name="Dirks R."/>
            <person name="Jansen H."/>
            <person name="Henkel C."/>
            <person name="Chen W.J."/>
            <person name="Zahm M."/>
            <person name="Cabau C."/>
            <person name="Klopp C."/>
            <person name="Thompson A.W."/>
            <person name="Robinson-Rechavi M."/>
            <person name="Braasch I."/>
            <person name="Lecointre G."/>
            <person name="Bobe J."/>
            <person name="Postlethwait J.H."/>
            <person name="Berthelot C."/>
            <person name="Roest Crollius H."/>
            <person name="Guiguen Y."/>
        </authorList>
    </citation>
    <scope>NUCLEOTIDE SEQUENCE</scope>
    <source>
        <strain evidence="2">Concon-B</strain>
    </source>
</reference>
<dbReference type="EMBL" id="JAFJMO010000016">
    <property type="protein sequence ID" value="KAJ8254161.1"/>
    <property type="molecule type" value="Genomic_DNA"/>
</dbReference>
<comment type="caution">
    <text evidence="2">The sequence shown here is derived from an EMBL/GenBank/DDBJ whole genome shotgun (WGS) entry which is preliminary data.</text>
</comment>
<sequence length="151" mass="15806">MAFDFGRVLGVESDGERSSEQLVRRRRGPHSDEIKPQPRLRLDRTGDRAARSQSDATPCPSSSGAKVKTGAAISGDSEFAPLFVPLASGARRRSAGSLSTPSMAHSASDDPSLPAHVTGGGSPPNLRAAVVRERSVHHQGPCLSSIVPIST</sequence>
<feature type="compositionally biased region" description="Polar residues" evidence="1">
    <location>
        <begin position="51"/>
        <end position="64"/>
    </location>
</feature>
<organism evidence="2 3">
    <name type="scientific">Conger conger</name>
    <name type="common">Conger eel</name>
    <name type="synonym">Muraena conger</name>
    <dbReference type="NCBI Taxonomy" id="82655"/>
    <lineage>
        <taxon>Eukaryota</taxon>
        <taxon>Metazoa</taxon>
        <taxon>Chordata</taxon>
        <taxon>Craniata</taxon>
        <taxon>Vertebrata</taxon>
        <taxon>Euteleostomi</taxon>
        <taxon>Actinopterygii</taxon>
        <taxon>Neopterygii</taxon>
        <taxon>Teleostei</taxon>
        <taxon>Anguilliformes</taxon>
        <taxon>Congridae</taxon>
        <taxon>Conger</taxon>
    </lineage>
</organism>
<keyword evidence="3" id="KW-1185">Reference proteome</keyword>
<evidence type="ECO:0000313" key="2">
    <source>
        <dbReference type="EMBL" id="KAJ8254161.1"/>
    </source>
</evidence>
<name>A0A9Q1D060_CONCO</name>
<proteinExistence type="predicted"/>
<evidence type="ECO:0000313" key="3">
    <source>
        <dbReference type="Proteomes" id="UP001152803"/>
    </source>
</evidence>
<feature type="compositionally biased region" description="Basic and acidic residues" evidence="1">
    <location>
        <begin position="14"/>
        <end position="50"/>
    </location>
</feature>
<protein>
    <submittedName>
        <fullName evidence="2">Uncharacterized protein</fullName>
    </submittedName>
</protein>
<feature type="region of interest" description="Disordered" evidence="1">
    <location>
        <begin position="90"/>
        <end position="126"/>
    </location>
</feature>
<accession>A0A9Q1D060</accession>
<evidence type="ECO:0000256" key="1">
    <source>
        <dbReference type="SAM" id="MobiDB-lite"/>
    </source>
</evidence>
<dbReference type="Proteomes" id="UP001152803">
    <property type="component" value="Unassembled WGS sequence"/>
</dbReference>
<feature type="region of interest" description="Disordered" evidence="1">
    <location>
        <begin position="1"/>
        <end position="70"/>
    </location>
</feature>